<dbReference type="Proteomes" id="UP001151760">
    <property type="component" value="Unassembled WGS sequence"/>
</dbReference>
<keyword evidence="2" id="KW-1185">Reference proteome</keyword>
<gene>
    <name evidence="1" type="ORF">Tco_0890645</name>
</gene>
<reference evidence="1" key="1">
    <citation type="journal article" date="2022" name="Int. J. Mol. Sci.">
        <title>Draft Genome of Tanacetum Coccineum: Genomic Comparison of Closely Related Tanacetum-Family Plants.</title>
        <authorList>
            <person name="Yamashiro T."/>
            <person name="Shiraishi A."/>
            <person name="Nakayama K."/>
            <person name="Satake H."/>
        </authorList>
    </citation>
    <scope>NUCLEOTIDE SEQUENCE</scope>
</reference>
<accession>A0ABQ5C288</accession>
<dbReference type="EMBL" id="BQNB010013827">
    <property type="protein sequence ID" value="GJT20708.1"/>
    <property type="molecule type" value="Genomic_DNA"/>
</dbReference>
<reference evidence="1" key="2">
    <citation type="submission" date="2022-01" db="EMBL/GenBank/DDBJ databases">
        <authorList>
            <person name="Yamashiro T."/>
            <person name="Shiraishi A."/>
            <person name="Satake H."/>
            <person name="Nakayama K."/>
        </authorList>
    </citation>
    <scope>NUCLEOTIDE SEQUENCE</scope>
</reference>
<evidence type="ECO:0000313" key="1">
    <source>
        <dbReference type="EMBL" id="GJT20708.1"/>
    </source>
</evidence>
<proteinExistence type="predicted"/>
<evidence type="ECO:0000313" key="2">
    <source>
        <dbReference type="Proteomes" id="UP001151760"/>
    </source>
</evidence>
<comment type="caution">
    <text evidence="1">The sequence shown here is derived from an EMBL/GenBank/DDBJ whole genome shotgun (WGS) entry which is preliminary data.</text>
</comment>
<organism evidence="1 2">
    <name type="scientific">Tanacetum coccineum</name>
    <dbReference type="NCBI Taxonomy" id="301880"/>
    <lineage>
        <taxon>Eukaryota</taxon>
        <taxon>Viridiplantae</taxon>
        <taxon>Streptophyta</taxon>
        <taxon>Embryophyta</taxon>
        <taxon>Tracheophyta</taxon>
        <taxon>Spermatophyta</taxon>
        <taxon>Magnoliopsida</taxon>
        <taxon>eudicotyledons</taxon>
        <taxon>Gunneridae</taxon>
        <taxon>Pentapetalae</taxon>
        <taxon>asterids</taxon>
        <taxon>campanulids</taxon>
        <taxon>Asterales</taxon>
        <taxon>Asteraceae</taxon>
        <taxon>Asteroideae</taxon>
        <taxon>Anthemideae</taxon>
        <taxon>Anthemidinae</taxon>
        <taxon>Tanacetum</taxon>
    </lineage>
</organism>
<sequence length="271" mass="30646">MSSPYLFMNKVGSIEPLQKPLDTKNFESSSYHALGACLSLAIGNRVYLIGIADDIASKFQNISIKSVLSKIVFGAAVYFVWQERTKDNSQRKKGLENLVEVIINTVRLRLSSISTIKTNVELVEKEWDVKCRSVQKFNGWIRFVLILLVGLERAIRVKIASIMLVHKVGKYVRSGCTTALNVVPWETDGESCLSSASTLFVANHAEKPEKFNGQNFKRWQQKMFFHLGTLNLAWFLNETAPQLRMERLNLGNSPTANIKGKGDVIHIWKRV</sequence>
<name>A0ABQ5C288_9ASTR</name>
<protein>
    <submittedName>
        <fullName evidence="1">Uncharacterized protein</fullName>
    </submittedName>
</protein>